<name>A0A381ZE46_9ZZZZ</name>
<keyword evidence="1" id="KW-1133">Transmembrane helix</keyword>
<dbReference type="AlphaFoldDB" id="A0A381ZE46"/>
<feature type="non-terminal residue" evidence="2">
    <location>
        <position position="1"/>
    </location>
</feature>
<accession>A0A381ZE46</accession>
<dbReference type="EMBL" id="UINC01020988">
    <property type="protein sequence ID" value="SVA87588.1"/>
    <property type="molecule type" value="Genomic_DNA"/>
</dbReference>
<sequence length="79" mass="8950">VHGFYPLLGIMLWALDWVADEYSHTILGTVISVVLHIFGAMFVIPILAIIFSPVLILLAILWETFFKPNHRPGFPFPTD</sequence>
<protein>
    <submittedName>
        <fullName evidence="2">Uncharacterized protein</fullName>
    </submittedName>
</protein>
<keyword evidence="1" id="KW-0812">Transmembrane</keyword>
<evidence type="ECO:0000313" key="2">
    <source>
        <dbReference type="EMBL" id="SVA87588.1"/>
    </source>
</evidence>
<feature type="transmembrane region" description="Helical" evidence="1">
    <location>
        <begin position="37"/>
        <end position="62"/>
    </location>
</feature>
<gene>
    <name evidence="2" type="ORF">METZ01_LOCUS140442</name>
</gene>
<proteinExistence type="predicted"/>
<keyword evidence="1" id="KW-0472">Membrane</keyword>
<evidence type="ECO:0000256" key="1">
    <source>
        <dbReference type="SAM" id="Phobius"/>
    </source>
</evidence>
<reference evidence="2" key="1">
    <citation type="submission" date="2018-05" db="EMBL/GenBank/DDBJ databases">
        <authorList>
            <person name="Lanie J.A."/>
            <person name="Ng W.-L."/>
            <person name="Kazmierczak K.M."/>
            <person name="Andrzejewski T.M."/>
            <person name="Davidsen T.M."/>
            <person name="Wayne K.J."/>
            <person name="Tettelin H."/>
            <person name="Glass J.I."/>
            <person name="Rusch D."/>
            <person name="Podicherti R."/>
            <person name="Tsui H.-C.T."/>
            <person name="Winkler M.E."/>
        </authorList>
    </citation>
    <scope>NUCLEOTIDE SEQUENCE</scope>
</reference>
<organism evidence="2">
    <name type="scientific">marine metagenome</name>
    <dbReference type="NCBI Taxonomy" id="408172"/>
    <lineage>
        <taxon>unclassified sequences</taxon>
        <taxon>metagenomes</taxon>
        <taxon>ecological metagenomes</taxon>
    </lineage>
</organism>